<keyword evidence="3" id="KW-1185">Reference proteome</keyword>
<accession>A0A1R1YDC3</accession>
<protein>
    <submittedName>
        <fullName evidence="2">Uncharacterized protein</fullName>
    </submittedName>
</protein>
<evidence type="ECO:0000313" key="1">
    <source>
        <dbReference type="EMBL" id="OMJ22655.1"/>
    </source>
</evidence>
<sequence length="81" mass="9487">MILVEDKIRAMEIRLQTDIEELKFKAKNDIQELPPIVRDMKLRDFIQKYGGDVSKAVLLSPELTYNFKIPEEPGKRSKLRV</sequence>
<dbReference type="EMBL" id="LSSN01000713">
    <property type="protein sequence ID" value="OMJ22655.1"/>
    <property type="molecule type" value="Genomic_DNA"/>
</dbReference>
<dbReference type="Proteomes" id="UP000187283">
    <property type="component" value="Unassembled WGS sequence"/>
</dbReference>
<comment type="caution">
    <text evidence="2">The sequence shown here is derived from an EMBL/GenBank/DDBJ whole genome shotgun (WGS) entry which is preliminary data.</text>
</comment>
<dbReference type="AlphaFoldDB" id="A0A1R1YDC3"/>
<dbReference type="Gene3D" id="6.10.250.1900">
    <property type="match status" value="1"/>
</dbReference>
<reference evidence="2 3" key="1">
    <citation type="submission" date="2017-01" db="EMBL/GenBank/DDBJ databases">
        <authorList>
            <person name="Mah S.A."/>
            <person name="Swanson W.J."/>
            <person name="Moy G.W."/>
            <person name="Vacquier V.D."/>
        </authorList>
    </citation>
    <scope>NUCLEOTIDE SEQUENCE [LARGE SCALE GENOMIC DNA]</scope>
    <source>
        <strain evidence="2 3">GSMNP</strain>
    </source>
</reference>
<gene>
    <name evidence="2" type="ORF">AYI70_g1422</name>
    <name evidence="1" type="ORF">AYI70_g2739</name>
</gene>
<evidence type="ECO:0000313" key="3">
    <source>
        <dbReference type="Proteomes" id="UP000187283"/>
    </source>
</evidence>
<organism evidence="2 3">
    <name type="scientific">Smittium culicis</name>
    <dbReference type="NCBI Taxonomy" id="133412"/>
    <lineage>
        <taxon>Eukaryota</taxon>
        <taxon>Fungi</taxon>
        <taxon>Fungi incertae sedis</taxon>
        <taxon>Zoopagomycota</taxon>
        <taxon>Kickxellomycotina</taxon>
        <taxon>Harpellomycetes</taxon>
        <taxon>Harpellales</taxon>
        <taxon>Legeriomycetaceae</taxon>
        <taxon>Smittium</taxon>
    </lineage>
</organism>
<evidence type="ECO:0000313" key="2">
    <source>
        <dbReference type="EMBL" id="OMJ24686.1"/>
    </source>
</evidence>
<proteinExistence type="predicted"/>
<dbReference type="OrthoDB" id="2392550at2759"/>
<dbReference type="EMBL" id="LSSN01000297">
    <property type="protein sequence ID" value="OMJ24686.1"/>
    <property type="molecule type" value="Genomic_DNA"/>
</dbReference>
<name>A0A1R1YDC3_9FUNG</name>